<keyword evidence="6 10" id="KW-0547">Nucleotide-binding</keyword>
<dbReference type="OrthoDB" id="9801686at2"/>
<dbReference type="FunFam" id="3.30.300.10:FF:000003">
    <property type="entry name" value="S-adenosylmethionine synthase"/>
    <property type="match status" value="1"/>
</dbReference>
<feature type="binding site" evidence="10">
    <location>
        <position position="273"/>
    </location>
    <ligand>
        <name>ATP</name>
        <dbReference type="ChEBI" id="CHEBI:30616"/>
        <note>ligand shared between two neighboring subunits</note>
    </ligand>
</feature>
<dbReference type="Pfam" id="PF00438">
    <property type="entry name" value="S-AdoMet_synt_N"/>
    <property type="match status" value="1"/>
</dbReference>
<protein>
    <recommendedName>
        <fullName evidence="10">S-adenosylmethionine synthase</fullName>
        <shortName evidence="10">AdoMet synthase</shortName>
        <ecNumber evidence="10">2.5.1.6</ecNumber>
    </recommendedName>
    <alternativeName>
        <fullName evidence="10">MAT</fullName>
    </alternativeName>
    <alternativeName>
        <fullName evidence="10">Methionine adenosyltransferase</fullName>
    </alternativeName>
</protein>
<evidence type="ECO:0000256" key="5">
    <source>
        <dbReference type="ARBA" id="ARBA00022723"/>
    </source>
</evidence>
<feature type="region of interest" description="Flexible loop" evidence="10">
    <location>
        <begin position="105"/>
        <end position="115"/>
    </location>
</feature>
<feature type="binding site" evidence="10">
    <location>
        <position position="269"/>
    </location>
    <ligand>
        <name>ATP</name>
        <dbReference type="ChEBI" id="CHEBI:30616"/>
        <note>ligand shared between two neighboring subunits</note>
    </ligand>
</feature>
<evidence type="ECO:0000256" key="3">
    <source>
        <dbReference type="ARBA" id="ARBA00022563"/>
    </source>
</evidence>
<dbReference type="InterPro" id="IPR022630">
    <property type="entry name" value="S-AdoMet_synt_C"/>
</dbReference>
<dbReference type="RefSeq" id="WP_146662145.1">
    <property type="nucleotide sequence ID" value="NZ_CP019791.1"/>
</dbReference>
<keyword evidence="8 10" id="KW-0460">Magnesium</keyword>
<dbReference type="Pfam" id="PF02773">
    <property type="entry name" value="S-AdoMet_synt_C"/>
    <property type="match status" value="1"/>
</dbReference>
<keyword evidence="17" id="KW-1185">Reference proteome</keyword>
<comment type="subunit">
    <text evidence="10">Homotetramer; dimer of dimers.</text>
</comment>
<dbReference type="PROSITE" id="PS00377">
    <property type="entry name" value="ADOMET_SYNTHASE_2"/>
    <property type="match status" value="1"/>
</dbReference>
<feature type="binding site" description="in other chain" evidence="10">
    <location>
        <position position="19"/>
    </location>
    <ligand>
        <name>ATP</name>
        <dbReference type="ChEBI" id="CHEBI:30616"/>
        <note>ligand shared between two neighboring subunits</note>
    </ligand>
</feature>
<keyword evidence="7 10" id="KW-0067">ATP-binding</keyword>
<dbReference type="GO" id="GO:0006730">
    <property type="term" value="P:one-carbon metabolic process"/>
    <property type="evidence" value="ECO:0007669"/>
    <property type="project" value="UniProtKB-KW"/>
</dbReference>
<dbReference type="InterPro" id="IPR022629">
    <property type="entry name" value="S-AdoMet_synt_central"/>
</dbReference>
<accession>A0A1U9NLN2</accession>
<proteinExistence type="inferred from homology"/>
<evidence type="ECO:0000256" key="9">
    <source>
        <dbReference type="ARBA" id="ARBA00022958"/>
    </source>
</evidence>
<dbReference type="InterPro" id="IPR022636">
    <property type="entry name" value="S-AdoMet_synthetase_sfam"/>
</dbReference>
<dbReference type="GO" id="GO:0000287">
    <property type="term" value="F:magnesium ion binding"/>
    <property type="evidence" value="ECO:0007669"/>
    <property type="project" value="UniProtKB-UniRule"/>
</dbReference>
<feature type="binding site" evidence="10">
    <location>
        <position position="21"/>
    </location>
    <ligand>
        <name>Mg(2+)</name>
        <dbReference type="ChEBI" id="CHEBI:18420"/>
    </ligand>
</feature>
<comment type="subcellular location">
    <subcellularLocation>
        <location evidence="10 11">Cytoplasm</location>
    </subcellularLocation>
</comment>
<feature type="binding site" description="in other chain" evidence="10">
    <location>
        <position position="105"/>
    </location>
    <ligand>
        <name>L-methionine</name>
        <dbReference type="ChEBI" id="CHEBI:57844"/>
        <note>ligand shared between two neighboring subunits</note>
    </ligand>
</feature>
<comment type="catalytic activity">
    <reaction evidence="10">
        <text>L-methionine + ATP + H2O = S-adenosyl-L-methionine + phosphate + diphosphate</text>
        <dbReference type="Rhea" id="RHEA:21080"/>
        <dbReference type="ChEBI" id="CHEBI:15377"/>
        <dbReference type="ChEBI" id="CHEBI:30616"/>
        <dbReference type="ChEBI" id="CHEBI:33019"/>
        <dbReference type="ChEBI" id="CHEBI:43474"/>
        <dbReference type="ChEBI" id="CHEBI:57844"/>
        <dbReference type="ChEBI" id="CHEBI:59789"/>
        <dbReference type="EC" id="2.5.1.6"/>
    </reaction>
</comment>
<evidence type="ECO:0000256" key="12">
    <source>
        <dbReference type="RuleBase" id="RU004462"/>
    </source>
</evidence>
<comment type="similarity">
    <text evidence="2 10 12">Belongs to the AdoMet synthase family.</text>
</comment>
<evidence type="ECO:0000256" key="2">
    <source>
        <dbReference type="ARBA" id="ARBA00009685"/>
    </source>
</evidence>
<feature type="domain" description="S-adenosylmethionine synthetase C-terminal" evidence="15">
    <location>
        <begin position="240"/>
        <end position="382"/>
    </location>
</feature>
<dbReference type="NCBIfam" id="TIGR01034">
    <property type="entry name" value="metK"/>
    <property type="match status" value="1"/>
</dbReference>
<keyword evidence="10" id="KW-0963">Cytoplasm</keyword>
<keyword evidence="5 10" id="KW-0479">Metal-binding</keyword>
<dbReference type="EMBL" id="CP019791">
    <property type="protein sequence ID" value="AQT68819.1"/>
    <property type="molecule type" value="Genomic_DNA"/>
</dbReference>
<evidence type="ECO:0000256" key="10">
    <source>
        <dbReference type="HAMAP-Rule" id="MF_00086"/>
    </source>
</evidence>
<reference evidence="17" key="1">
    <citation type="submission" date="2017-02" db="EMBL/GenBank/DDBJ databases">
        <title>Comparative genomics and description of representatives of a novel lineage of planctomycetes thriving in anoxic sediments.</title>
        <authorList>
            <person name="Spring S."/>
            <person name="Bunk B."/>
            <person name="Sproer C."/>
        </authorList>
    </citation>
    <scope>NUCLEOTIDE SEQUENCE [LARGE SCALE GENOMIC DNA]</scope>
    <source>
        <strain evidence="17">ST-NAGAB-D1</strain>
    </source>
</reference>
<organism evidence="16 17">
    <name type="scientific">Anaerohalosphaera lusitana</name>
    <dbReference type="NCBI Taxonomy" id="1936003"/>
    <lineage>
        <taxon>Bacteria</taxon>
        <taxon>Pseudomonadati</taxon>
        <taxon>Planctomycetota</taxon>
        <taxon>Phycisphaerae</taxon>
        <taxon>Sedimentisphaerales</taxon>
        <taxon>Anaerohalosphaeraceae</taxon>
        <taxon>Anaerohalosphaera</taxon>
    </lineage>
</organism>
<feature type="domain" description="S-adenosylmethionine synthetase central" evidence="14">
    <location>
        <begin position="122"/>
        <end position="238"/>
    </location>
</feature>
<keyword evidence="9 10" id="KW-0630">Potassium</keyword>
<feature type="binding site" evidence="10">
    <location>
        <position position="246"/>
    </location>
    <ligand>
        <name>ATP</name>
        <dbReference type="ChEBI" id="CHEBI:30616"/>
        <note>ligand shared between two neighboring subunits</note>
    </ligand>
</feature>
<dbReference type="STRING" id="1936003.STSP2_01995"/>
<dbReference type="PROSITE" id="PS00376">
    <property type="entry name" value="ADOMET_SYNTHASE_1"/>
    <property type="match status" value="1"/>
</dbReference>
<evidence type="ECO:0000256" key="6">
    <source>
        <dbReference type="ARBA" id="ARBA00022741"/>
    </source>
</evidence>
<dbReference type="GO" id="GO:0004478">
    <property type="term" value="F:methionine adenosyltransferase activity"/>
    <property type="evidence" value="ECO:0007669"/>
    <property type="project" value="UniProtKB-UniRule"/>
</dbReference>
<dbReference type="SUPFAM" id="SSF55973">
    <property type="entry name" value="S-adenosylmethionine synthetase"/>
    <property type="match status" value="3"/>
</dbReference>
<feature type="domain" description="S-adenosylmethionine synthetase N-terminal" evidence="13">
    <location>
        <begin position="8"/>
        <end position="107"/>
    </location>
</feature>
<dbReference type="Proteomes" id="UP000189674">
    <property type="component" value="Chromosome"/>
</dbReference>
<feature type="binding site" description="in other chain" evidence="10">
    <location>
        <begin position="237"/>
        <end position="238"/>
    </location>
    <ligand>
        <name>ATP</name>
        <dbReference type="ChEBI" id="CHEBI:30616"/>
        <note>ligand shared between two neighboring subunits</note>
    </ligand>
</feature>
<dbReference type="GO" id="GO:0005524">
    <property type="term" value="F:ATP binding"/>
    <property type="evidence" value="ECO:0007669"/>
    <property type="project" value="UniProtKB-UniRule"/>
</dbReference>
<dbReference type="PIRSF" id="PIRSF000497">
    <property type="entry name" value="MAT"/>
    <property type="match status" value="1"/>
</dbReference>
<dbReference type="InterPro" id="IPR022628">
    <property type="entry name" value="S-AdoMet_synt_N"/>
</dbReference>
<evidence type="ECO:0000256" key="4">
    <source>
        <dbReference type="ARBA" id="ARBA00022679"/>
    </source>
</evidence>
<dbReference type="CDD" id="cd18079">
    <property type="entry name" value="S-AdoMet_synt"/>
    <property type="match status" value="1"/>
</dbReference>
<keyword evidence="4 10" id="KW-0808">Transferase</keyword>
<evidence type="ECO:0000259" key="15">
    <source>
        <dbReference type="Pfam" id="PF02773"/>
    </source>
</evidence>
<sequence length="399" mass="43740">MSKINVDHVFTSESVSEGHPDKVCDQISDAVLDACLAKDPASRVACETMVAHDLVANSGEITCSGWEDIDTEKIAREVVKKIGYDHEDLKFWHDSFEYISRLHGQSPDISQGVSEGEGLFKDQGAGDQGMMFGYAANENPELMPTPIALSHRLLLELESIRKNKKLDYLRPDSKSQVSVKYTDGKPDYITCVVISHQTDDVPLDKVRRDLVEIAKEVLEPTGLLRNETEYFVNPTGKFCLGGPYADAGLTGRKIIVDTYGGVGSHGGGAFSGKDPSKVDRSAAYYSRYAAKNIVAAGLAEKCEIQVAYAIGVARPLSINVDTYGTGKVEDSQLQSVLESGSIFDFRPAAIVQELNLLKPDGWSYAQSAKYGHFGRDIFPWEKTDKAEDLKNAVKEMVNV</sequence>
<evidence type="ECO:0000259" key="14">
    <source>
        <dbReference type="Pfam" id="PF02772"/>
    </source>
</evidence>
<dbReference type="InterPro" id="IPR022631">
    <property type="entry name" value="ADOMET_SYNTHASE_CS"/>
</dbReference>
<evidence type="ECO:0000256" key="11">
    <source>
        <dbReference type="RuleBase" id="RU000542"/>
    </source>
</evidence>
<feature type="binding site" description="in other chain" evidence="10">
    <location>
        <position position="60"/>
    </location>
    <ligand>
        <name>L-methionine</name>
        <dbReference type="ChEBI" id="CHEBI:57844"/>
        <note>ligand shared between two neighboring subunits</note>
    </ligand>
</feature>
<comment type="function">
    <text evidence="10">Catalyzes the formation of S-adenosylmethionine (AdoMet) from methionine and ATP. The overall synthetic reaction is composed of two sequential steps, AdoMet formation and the subsequent tripolyphosphate hydrolysis which occurs prior to release of AdoMet from the enzyme.</text>
</comment>
<evidence type="ECO:0000256" key="8">
    <source>
        <dbReference type="ARBA" id="ARBA00022842"/>
    </source>
</evidence>
<evidence type="ECO:0000256" key="7">
    <source>
        <dbReference type="ARBA" id="ARBA00022840"/>
    </source>
</evidence>
<keyword evidence="3 10" id="KW-0554">One-carbon metabolism</keyword>
<evidence type="ECO:0000259" key="13">
    <source>
        <dbReference type="Pfam" id="PF00438"/>
    </source>
</evidence>
<feature type="binding site" description="in other chain" evidence="10">
    <location>
        <position position="277"/>
    </location>
    <ligand>
        <name>L-methionine</name>
        <dbReference type="ChEBI" id="CHEBI:57844"/>
        <note>ligand shared between two neighboring subunits</note>
    </ligand>
</feature>
<dbReference type="Pfam" id="PF02772">
    <property type="entry name" value="S-AdoMet_synt_M"/>
    <property type="match status" value="1"/>
</dbReference>
<feature type="binding site" evidence="10">
    <location>
        <position position="246"/>
    </location>
    <ligand>
        <name>L-methionine</name>
        <dbReference type="ChEBI" id="CHEBI:57844"/>
        <note>ligand shared between two neighboring subunits</note>
    </ligand>
</feature>
<feature type="binding site" description="in other chain" evidence="10">
    <location>
        <begin position="252"/>
        <end position="253"/>
    </location>
    <ligand>
        <name>ATP</name>
        <dbReference type="ChEBI" id="CHEBI:30616"/>
        <note>ligand shared between two neighboring subunits</note>
    </ligand>
</feature>
<dbReference type="EC" id="2.5.1.6" evidence="10"/>
<comment type="cofactor">
    <cofactor evidence="10">
        <name>K(+)</name>
        <dbReference type="ChEBI" id="CHEBI:29103"/>
    </cofactor>
    <text evidence="10">Binds 1 potassium ion per subunit.</text>
</comment>
<name>A0A1U9NLN2_9BACT</name>
<gene>
    <name evidence="16" type="primary">metK_1</name>
    <name evidence="10" type="synonym">metK</name>
    <name evidence="16" type="ORF">STSP2_01995</name>
</gene>
<dbReference type="GO" id="GO:0005737">
    <property type="term" value="C:cytoplasm"/>
    <property type="evidence" value="ECO:0007669"/>
    <property type="project" value="UniProtKB-SubCell"/>
</dbReference>
<comment type="cofactor">
    <cofactor evidence="10">
        <name>Mg(2+)</name>
        <dbReference type="ChEBI" id="CHEBI:18420"/>
    </cofactor>
    <text evidence="10">Binds 2 divalent ions per subunit.</text>
</comment>
<evidence type="ECO:0000313" key="17">
    <source>
        <dbReference type="Proteomes" id="UP000189674"/>
    </source>
</evidence>
<dbReference type="GO" id="GO:0006556">
    <property type="term" value="P:S-adenosylmethionine biosynthetic process"/>
    <property type="evidence" value="ECO:0007669"/>
    <property type="project" value="UniProtKB-UniRule"/>
</dbReference>
<dbReference type="KEGG" id="alus:STSP2_01995"/>
<dbReference type="InterPro" id="IPR002133">
    <property type="entry name" value="S-AdoMet_synthetase"/>
</dbReference>
<dbReference type="UniPathway" id="UPA00315">
    <property type="reaction ID" value="UER00080"/>
</dbReference>
<dbReference type="Gene3D" id="3.30.300.10">
    <property type="match status" value="3"/>
</dbReference>
<evidence type="ECO:0000256" key="1">
    <source>
        <dbReference type="ARBA" id="ARBA00005224"/>
    </source>
</evidence>
<dbReference type="HAMAP" id="MF_00086">
    <property type="entry name" value="S_AdoMet_synth1"/>
    <property type="match status" value="1"/>
</dbReference>
<dbReference type="AlphaFoldDB" id="A0A1U9NLN2"/>
<evidence type="ECO:0000313" key="16">
    <source>
        <dbReference type="EMBL" id="AQT68819.1"/>
    </source>
</evidence>
<dbReference type="PANTHER" id="PTHR11964">
    <property type="entry name" value="S-ADENOSYLMETHIONINE SYNTHETASE"/>
    <property type="match status" value="1"/>
</dbReference>
<feature type="binding site" evidence="10">
    <location>
        <position position="47"/>
    </location>
    <ligand>
        <name>K(+)</name>
        <dbReference type="ChEBI" id="CHEBI:29103"/>
    </ligand>
</feature>
<comment type="pathway">
    <text evidence="1 10">Amino-acid biosynthesis; S-adenosyl-L-methionine biosynthesis; S-adenosyl-L-methionine from L-methionine: step 1/1.</text>
</comment>
<feature type="binding site" description="in other chain" evidence="10">
    <location>
        <begin position="172"/>
        <end position="174"/>
    </location>
    <ligand>
        <name>ATP</name>
        <dbReference type="ChEBI" id="CHEBI:30616"/>
        <note>ligand shared between two neighboring subunits</note>
    </ligand>
</feature>